<evidence type="ECO:0008006" key="5">
    <source>
        <dbReference type="Google" id="ProtNLM"/>
    </source>
</evidence>
<proteinExistence type="predicted"/>
<keyword evidence="3" id="KW-1185">Reference proteome</keyword>
<dbReference type="InterPro" id="IPR025634">
    <property type="entry name" value="DUF4292"/>
</dbReference>
<dbReference type="AlphaFoldDB" id="A0AAX2H223"/>
<reference evidence="1 3" key="1">
    <citation type="submission" date="2016-02" db="EMBL/GenBank/DDBJ databases">
        <authorList>
            <person name="Holder M.E."/>
            <person name="Ajami N.J."/>
            <person name="Petrosino J.F."/>
        </authorList>
    </citation>
    <scope>NUCLEOTIDE SEQUENCE [LARGE SCALE GENOMIC DNA]</scope>
    <source>
        <strain evidence="1 3">CCUG 32990</strain>
    </source>
</reference>
<dbReference type="Proteomes" id="UP000215539">
    <property type="component" value="Chromosome 1"/>
</dbReference>
<evidence type="ECO:0000313" key="1">
    <source>
        <dbReference type="EMBL" id="AMD84247.1"/>
    </source>
</evidence>
<evidence type="ECO:0000313" key="2">
    <source>
        <dbReference type="EMBL" id="SNV12327.1"/>
    </source>
</evidence>
<dbReference type="RefSeq" id="WP_066427814.1">
    <property type="nucleotide sequence ID" value="NZ_CP014227.1"/>
</dbReference>
<dbReference type="EMBL" id="LT906449">
    <property type="protein sequence ID" value="SNV12327.1"/>
    <property type="molecule type" value="Genomic_DNA"/>
</dbReference>
<sequence length="256" mass="28442">MKKILFICLTAATMIGCKSKQIVASTTTAKLDTQSREIVENHLKSFPKFTTLSGSVQVTYNDGKSEQSLPLSFRMQKDKAIWLSAPLGIAKTYITPEKAEYYNRLDNTYFSGDYAYISKLLGIDVRFEELQNLLLGNAVYRINPTDGDAKIEHLPTENNLYRLKVTGKSPIEATYGFLPDSYKIGSTLITNAAQGQKATAAYTYQKVGELLLPNTIKVVASDKSGSTEITLEFNSLELNKELKFPFNIPSGLKPLQ</sequence>
<dbReference type="PROSITE" id="PS51257">
    <property type="entry name" value="PROKAR_LIPOPROTEIN"/>
    <property type="match status" value="1"/>
</dbReference>
<dbReference type="KEGG" id="chg:AXF12_01060"/>
<organism evidence="2 4">
    <name type="scientific">Capnocytophaga haemolytica</name>
    <dbReference type="NCBI Taxonomy" id="45243"/>
    <lineage>
        <taxon>Bacteria</taxon>
        <taxon>Pseudomonadati</taxon>
        <taxon>Bacteroidota</taxon>
        <taxon>Flavobacteriia</taxon>
        <taxon>Flavobacteriales</taxon>
        <taxon>Flavobacteriaceae</taxon>
        <taxon>Capnocytophaga</taxon>
    </lineage>
</organism>
<protein>
    <recommendedName>
        <fullName evidence="5">Deoxyuridine 5'-triphosphate nucleotidohydrolase</fullName>
    </recommendedName>
</protein>
<dbReference type="Gene3D" id="2.50.20.10">
    <property type="entry name" value="Lipoprotein localisation LolA/LolB/LppX"/>
    <property type="match status" value="1"/>
</dbReference>
<evidence type="ECO:0000313" key="4">
    <source>
        <dbReference type="Proteomes" id="UP000215539"/>
    </source>
</evidence>
<gene>
    <name evidence="1" type="ORF">AXF12_01060</name>
    <name evidence="2" type="ORF">SAMEA44541418_01549</name>
</gene>
<reference evidence="2 4" key="2">
    <citation type="submission" date="2017-06" db="EMBL/GenBank/DDBJ databases">
        <authorList>
            <consortium name="Pathogen Informatics"/>
        </authorList>
    </citation>
    <scope>NUCLEOTIDE SEQUENCE [LARGE SCALE GENOMIC DNA]</scope>
    <source>
        <strain evidence="2 4">NCTC12947</strain>
    </source>
</reference>
<evidence type="ECO:0000313" key="3">
    <source>
        <dbReference type="Proteomes" id="UP000065822"/>
    </source>
</evidence>
<dbReference type="Pfam" id="PF14125">
    <property type="entry name" value="DUF4292"/>
    <property type="match status" value="1"/>
</dbReference>
<dbReference type="EMBL" id="CP014227">
    <property type="protein sequence ID" value="AMD84247.1"/>
    <property type="molecule type" value="Genomic_DNA"/>
</dbReference>
<dbReference type="Proteomes" id="UP000065822">
    <property type="component" value="Chromosome"/>
</dbReference>
<name>A0AAX2H223_9FLAO</name>
<accession>A0AAX2H223</accession>